<sequence length="221" mass="24433">MITKCAHCYTSEKEKPLQSCAACKAAKYCSKECQRTDWKKHKLVCHNNVTLVNALKEHDSSPDAQGGLSLFELDQRLEKWVRFHNATLTAACLQAVRAPADATNIRNNVLHVTVAPRDDHGGAPGKFFRVVDARPVPVQDGMRRPAPWPESLLQLRAMQDDCEKAKKAGMLGATLVECPPLPVQTVPFGSITNIDQLELSPDWKEELVQNVEDGVRPVADA</sequence>
<keyword evidence="7" id="KW-1185">Reference proteome</keyword>
<dbReference type="PROSITE" id="PS01360">
    <property type="entry name" value="ZF_MYND_1"/>
    <property type="match status" value="1"/>
</dbReference>
<evidence type="ECO:0000256" key="2">
    <source>
        <dbReference type="ARBA" id="ARBA00022771"/>
    </source>
</evidence>
<gene>
    <name evidence="6" type="ORF">PsYK624_016960</name>
</gene>
<evidence type="ECO:0000256" key="4">
    <source>
        <dbReference type="PROSITE-ProRule" id="PRU00134"/>
    </source>
</evidence>
<dbReference type="EMBL" id="BPQB01000002">
    <property type="protein sequence ID" value="GJE85617.1"/>
    <property type="molecule type" value="Genomic_DNA"/>
</dbReference>
<dbReference type="OrthoDB" id="432970at2759"/>
<comment type="caution">
    <text evidence="6">The sequence shown here is derived from an EMBL/GenBank/DDBJ whole genome shotgun (WGS) entry which is preliminary data.</text>
</comment>
<dbReference type="InterPro" id="IPR002893">
    <property type="entry name" value="Znf_MYND"/>
</dbReference>
<keyword evidence="3" id="KW-0862">Zinc</keyword>
<proteinExistence type="predicted"/>
<organism evidence="6 7">
    <name type="scientific">Phanerochaete sordida</name>
    <dbReference type="NCBI Taxonomy" id="48140"/>
    <lineage>
        <taxon>Eukaryota</taxon>
        <taxon>Fungi</taxon>
        <taxon>Dikarya</taxon>
        <taxon>Basidiomycota</taxon>
        <taxon>Agaricomycotina</taxon>
        <taxon>Agaricomycetes</taxon>
        <taxon>Polyporales</taxon>
        <taxon>Phanerochaetaceae</taxon>
        <taxon>Phanerochaete</taxon>
    </lineage>
</organism>
<name>A0A9P3L9D7_9APHY</name>
<keyword evidence="2 4" id="KW-0863">Zinc-finger</keyword>
<dbReference type="Gene3D" id="6.10.140.2220">
    <property type="match status" value="1"/>
</dbReference>
<dbReference type="SUPFAM" id="SSF144232">
    <property type="entry name" value="HIT/MYND zinc finger-like"/>
    <property type="match status" value="1"/>
</dbReference>
<evidence type="ECO:0000256" key="1">
    <source>
        <dbReference type="ARBA" id="ARBA00022723"/>
    </source>
</evidence>
<evidence type="ECO:0000259" key="5">
    <source>
        <dbReference type="PROSITE" id="PS50865"/>
    </source>
</evidence>
<reference evidence="6 7" key="1">
    <citation type="submission" date="2021-08" db="EMBL/GenBank/DDBJ databases">
        <title>Draft Genome Sequence of Phanerochaete sordida strain YK-624.</title>
        <authorList>
            <person name="Mori T."/>
            <person name="Dohra H."/>
            <person name="Suzuki T."/>
            <person name="Kawagishi H."/>
            <person name="Hirai H."/>
        </authorList>
    </citation>
    <scope>NUCLEOTIDE SEQUENCE [LARGE SCALE GENOMIC DNA]</scope>
    <source>
        <strain evidence="6 7">YK-624</strain>
    </source>
</reference>
<accession>A0A9P3L9D7</accession>
<dbReference type="Proteomes" id="UP000703269">
    <property type="component" value="Unassembled WGS sequence"/>
</dbReference>
<dbReference type="Pfam" id="PF01753">
    <property type="entry name" value="zf-MYND"/>
    <property type="match status" value="1"/>
</dbReference>
<dbReference type="PROSITE" id="PS50865">
    <property type="entry name" value="ZF_MYND_2"/>
    <property type="match status" value="1"/>
</dbReference>
<dbReference type="GO" id="GO:0008270">
    <property type="term" value="F:zinc ion binding"/>
    <property type="evidence" value="ECO:0007669"/>
    <property type="project" value="UniProtKB-KW"/>
</dbReference>
<protein>
    <submittedName>
        <fullName evidence="6">Zinc finger MYND domain-containing protein</fullName>
    </submittedName>
</protein>
<feature type="domain" description="MYND-type" evidence="5">
    <location>
        <begin position="5"/>
        <end position="45"/>
    </location>
</feature>
<evidence type="ECO:0000313" key="6">
    <source>
        <dbReference type="EMBL" id="GJE85617.1"/>
    </source>
</evidence>
<evidence type="ECO:0000256" key="3">
    <source>
        <dbReference type="ARBA" id="ARBA00022833"/>
    </source>
</evidence>
<evidence type="ECO:0000313" key="7">
    <source>
        <dbReference type="Proteomes" id="UP000703269"/>
    </source>
</evidence>
<dbReference type="AlphaFoldDB" id="A0A9P3L9D7"/>
<keyword evidence="1" id="KW-0479">Metal-binding</keyword>